<protein>
    <submittedName>
        <fullName evidence="1">Uncharacterized protein</fullName>
    </submittedName>
</protein>
<dbReference type="VEuPathDB" id="FungiDB:JI435_046880"/>
<dbReference type="PANTHER" id="PTHR38790:SF4">
    <property type="entry name" value="2EXR DOMAIN-CONTAINING PROTEIN"/>
    <property type="match status" value="1"/>
</dbReference>
<dbReference type="Proteomes" id="UP000663193">
    <property type="component" value="Chromosome 8"/>
</dbReference>
<keyword evidence="2" id="KW-1185">Reference proteome</keyword>
<dbReference type="EMBL" id="CP069030">
    <property type="protein sequence ID" value="QRC98642.1"/>
    <property type="molecule type" value="Genomic_DNA"/>
</dbReference>
<dbReference type="AlphaFoldDB" id="A0A7U2F4N9"/>
<gene>
    <name evidence="1" type="ORF">JI435_046880</name>
</gene>
<evidence type="ECO:0000313" key="1">
    <source>
        <dbReference type="EMBL" id="QRC98642.1"/>
    </source>
</evidence>
<evidence type="ECO:0000313" key="2">
    <source>
        <dbReference type="Proteomes" id="UP000663193"/>
    </source>
</evidence>
<dbReference type="OrthoDB" id="5413827at2759"/>
<sequence>MAPTKPVEKQTFTTLAFRGRRIEKSKTGRVSRTIPKKLTTSLSSIELSPLLRLPGEIRNIIYSKIFDDLEIDPVYFGSGEFACRSGYKWSSKEKSFKNFNSIVGFTHSCRQIHAETRHRMWKDSSFEVRHPAIFADWMERLRKDLQEVVWAGLSPEQRGAVSQRSWPEFLYSLWVNTPDEM</sequence>
<proteinExistence type="predicted"/>
<accession>A0A7U2F4N9</accession>
<dbReference type="KEGG" id="pno:SNOG_04688"/>
<organism evidence="1 2">
    <name type="scientific">Phaeosphaeria nodorum (strain SN15 / ATCC MYA-4574 / FGSC 10173)</name>
    <name type="common">Glume blotch fungus</name>
    <name type="synonym">Parastagonospora nodorum</name>
    <dbReference type="NCBI Taxonomy" id="321614"/>
    <lineage>
        <taxon>Eukaryota</taxon>
        <taxon>Fungi</taxon>
        <taxon>Dikarya</taxon>
        <taxon>Ascomycota</taxon>
        <taxon>Pezizomycotina</taxon>
        <taxon>Dothideomycetes</taxon>
        <taxon>Pleosporomycetidae</taxon>
        <taxon>Pleosporales</taxon>
        <taxon>Pleosporineae</taxon>
        <taxon>Phaeosphaeriaceae</taxon>
        <taxon>Parastagonospora</taxon>
    </lineage>
</organism>
<dbReference type="PANTHER" id="PTHR38790">
    <property type="entry name" value="2EXR DOMAIN-CONTAINING PROTEIN-RELATED"/>
    <property type="match status" value="1"/>
</dbReference>
<name>A0A7U2F4N9_PHANO</name>
<dbReference type="RefSeq" id="XP_001795101.1">
    <property type="nucleotide sequence ID" value="XM_001795049.1"/>
</dbReference>
<dbReference type="OMA" id="PTIWIVD"/>
<reference evidence="2" key="1">
    <citation type="journal article" date="2021" name="BMC Genomics">
        <title>Chromosome-level genome assembly and manually-curated proteome of model necrotroph Parastagonospora nodorum Sn15 reveals a genome-wide trove of candidate effector homologs, and redundancy of virulence-related functions within an accessory chromosome.</title>
        <authorList>
            <person name="Bertazzoni S."/>
            <person name="Jones D.A.B."/>
            <person name="Phan H.T."/>
            <person name="Tan K.-C."/>
            <person name="Hane J.K."/>
        </authorList>
    </citation>
    <scope>NUCLEOTIDE SEQUENCE [LARGE SCALE GENOMIC DNA]</scope>
    <source>
        <strain evidence="2">SN15 / ATCC MYA-4574 / FGSC 10173)</strain>
    </source>
</reference>